<protein>
    <recommendedName>
        <fullName evidence="6">Zn(2)-C6 fungal-type domain-containing protein</fullName>
    </recommendedName>
</protein>
<dbReference type="SMART" id="SM00906">
    <property type="entry name" value="Fungal_trans"/>
    <property type="match status" value="1"/>
</dbReference>
<feature type="compositionally biased region" description="Acidic residues" evidence="5">
    <location>
        <begin position="331"/>
        <end position="350"/>
    </location>
</feature>
<dbReference type="PANTHER" id="PTHR47424">
    <property type="entry name" value="REGULATORY PROTEIN GAL4"/>
    <property type="match status" value="1"/>
</dbReference>
<dbReference type="GO" id="GO:0005634">
    <property type="term" value="C:nucleus"/>
    <property type="evidence" value="ECO:0007669"/>
    <property type="project" value="TreeGrafter"/>
</dbReference>
<evidence type="ECO:0000256" key="4">
    <source>
        <dbReference type="ARBA" id="ARBA00023242"/>
    </source>
</evidence>
<proteinExistence type="predicted"/>
<keyword evidence="3" id="KW-0804">Transcription</keyword>
<reference evidence="7 8" key="1">
    <citation type="journal article" date="2016" name="Proc. Natl. Acad. Sci. U.S.A.">
        <title>Comparative genomics of biotechnologically important yeasts.</title>
        <authorList>
            <person name="Riley R."/>
            <person name="Haridas S."/>
            <person name="Wolfe K.H."/>
            <person name="Lopes M.R."/>
            <person name="Hittinger C.T."/>
            <person name="Goeker M."/>
            <person name="Salamov A.A."/>
            <person name="Wisecaver J.H."/>
            <person name="Long T.M."/>
            <person name="Calvey C.H."/>
            <person name="Aerts A.L."/>
            <person name="Barry K.W."/>
            <person name="Choi C."/>
            <person name="Clum A."/>
            <person name="Coughlan A.Y."/>
            <person name="Deshpande S."/>
            <person name="Douglass A.P."/>
            <person name="Hanson S.J."/>
            <person name="Klenk H.-P."/>
            <person name="LaButti K.M."/>
            <person name="Lapidus A."/>
            <person name="Lindquist E.A."/>
            <person name="Lipzen A.M."/>
            <person name="Meier-Kolthoff J.P."/>
            <person name="Ohm R.A."/>
            <person name="Otillar R.P."/>
            <person name="Pangilinan J.L."/>
            <person name="Peng Y."/>
            <person name="Rokas A."/>
            <person name="Rosa C.A."/>
            <person name="Scheuner C."/>
            <person name="Sibirny A.A."/>
            <person name="Slot J.C."/>
            <person name="Stielow J.B."/>
            <person name="Sun H."/>
            <person name="Kurtzman C.P."/>
            <person name="Blackwell M."/>
            <person name="Grigoriev I.V."/>
            <person name="Jeffries T.W."/>
        </authorList>
    </citation>
    <scope>NUCLEOTIDE SEQUENCE [LARGE SCALE GENOMIC DNA]</scope>
    <source>
        <strain evidence="7 8">NRRL Y-11557</strain>
    </source>
</reference>
<dbReference type="Gene3D" id="4.10.240.10">
    <property type="entry name" value="Zn(2)-C6 fungal-type DNA-binding domain"/>
    <property type="match status" value="1"/>
</dbReference>
<dbReference type="OrthoDB" id="3971593at2759"/>
<feature type="compositionally biased region" description="Low complexity" evidence="5">
    <location>
        <begin position="38"/>
        <end position="64"/>
    </location>
</feature>
<dbReference type="GO" id="GO:0000978">
    <property type="term" value="F:RNA polymerase II cis-regulatory region sequence-specific DNA binding"/>
    <property type="evidence" value="ECO:0007669"/>
    <property type="project" value="TreeGrafter"/>
</dbReference>
<dbReference type="GO" id="GO:0000435">
    <property type="term" value="P:positive regulation of transcription from RNA polymerase II promoter by galactose"/>
    <property type="evidence" value="ECO:0007669"/>
    <property type="project" value="TreeGrafter"/>
</dbReference>
<feature type="compositionally biased region" description="Low complexity" evidence="5">
    <location>
        <begin position="191"/>
        <end position="202"/>
    </location>
</feature>
<feature type="compositionally biased region" description="Polar residues" evidence="5">
    <location>
        <begin position="8"/>
        <end position="23"/>
    </location>
</feature>
<evidence type="ECO:0000259" key="6">
    <source>
        <dbReference type="PROSITE" id="PS50048"/>
    </source>
</evidence>
<feature type="compositionally biased region" description="Pro residues" evidence="5">
    <location>
        <begin position="28"/>
        <end position="37"/>
    </location>
</feature>
<gene>
    <name evidence="7" type="ORF">LIPSTDRAFT_7002</name>
</gene>
<dbReference type="Pfam" id="PF04082">
    <property type="entry name" value="Fungal_trans"/>
    <property type="match status" value="1"/>
</dbReference>
<dbReference type="InterPro" id="IPR007219">
    <property type="entry name" value="XnlR_reg_dom"/>
</dbReference>
<dbReference type="Pfam" id="PF00172">
    <property type="entry name" value="Zn_clus"/>
    <property type="match status" value="1"/>
</dbReference>
<dbReference type="PANTHER" id="PTHR47424:SF5">
    <property type="entry name" value="ZN(II)2CYS6 TRANSCRIPTION FACTOR (EUROFUNG)"/>
    <property type="match status" value="1"/>
</dbReference>
<feature type="region of interest" description="Disordered" evidence="5">
    <location>
        <begin position="319"/>
        <end position="358"/>
    </location>
</feature>
<name>A0A1E3PVC3_LIPST</name>
<organism evidence="7 8">
    <name type="scientific">Lipomyces starkeyi NRRL Y-11557</name>
    <dbReference type="NCBI Taxonomy" id="675824"/>
    <lineage>
        <taxon>Eukaryota</taxon>
        <taxon>Fungi</taxon>
        <taxon>Dikarya</taxon>
        <taxon>Ascomycota</taxon>
        <taxon>Saccharomycotina</taxon>
        <taxon>Lipomycetes</taxon>
        <taxon>Lipomycetales</taxon>
        <taxon>Lipomycetaceae</taxon>
        <taxon>Lipomyces</taxon>
    </lineage>
</organism>
<sequence length="998" mass="111947">MLPHINSMIDTSSVSYQQHQQRVYLQPPDHPGQPPSFSPAQQQPCPQQHLQQTPVQQQFPTVPQMKDEHDRQNAAPPSGSARKRKRSKYVAMAWYVFECKRRKVKCNGQNNCERCTKMNLECAYRGSEEYTQRKIVWNEVHPANSQEQLTKVQTEDNSPIIPTSSSTHQKSGSNGSTVSNKNRTPNAADESTPSSPPGSLLPAQNLIATSGYTPQLPMMAQFTQTPQPPQPPQSLKHVVDQQISSVSTPSDRSSRSTSACYGSLSTLSPAASDVKNSNHRIATLPKPARAWGKDESKSFCGPTSSSFLFQQATGILDSESVNQGGFGYKESDEDDDEEPSEESEVEDEEDGPKATQKSSMATNKKFLYIDYLEAKTLIQVYESEINCMYPIFEVQELDAKYEDFRQYYEQHGINFPNVQDLSVIKIVLAIATGVTETHVAEGRKLYEEVLKMTERNIVAGSADVYTLISLWLIHNYQFHSDLESLAYRTICFAAVLAIELGLHQSTKMSQMFPDPMQRERCRALFWCVYVVDRRMAFSTGRPYMLRDEDIDQAPPQLHTSDEAVLDDKRIRALYLNAMIQYSQVVGRVWRAVNAFNPPRHFTINTEEIDYIEFLIHRWHQSLPPELRLYSTTDRGQYPSPPQLSRKLQTILYLRHNLMFLHLYRPIMFSTRTIAEHMSYALRAVEIALDSIRELSRLHFETDLYASCQIHYNYFLVSALGVLFTAIIHAPAVFAAPCKREFNMALDLIKLFSKVSRVGRRLWATVKKLRSVTAAYGIRTSAAACPPAIPTKDAGNQVQQHCVPGEVPLQLDIRVTPPVSTAQSVDNKVEVEDSSVCQHIMLTSTTPPSETPTPVTVVDAAVDGVTGNQRSQYQPQQPIQDQGQQYGHRDYVSPLAVSATASSIDGHNLSTEISELFNFMTGDSHTAIVTAYNVPSVPITSTHAPMTRDPQIPMKQAQISGGYTPLGLEAAQVAQMLAQSGRGDSTWDDELFRLIDNLF</sequence>
<feature type="region of interest" description="Disordered" evidence="5">
    <location>
        <begin position="148"/>
        <end position="204"/>
    </location>
</feature>
<feature type="region of interest" description="Disordered" evidence="5">
    <location>
        <begin position="1"/>
        <end position="86"/>
    </location>
</feature>
<dbReference type="STRING" id="675824.A0A1E3PVC3"/>
<dbReference type="GO" id="GO:0000981">
    <property type="term" value="F:DNA-binding transcription factor activity, RNA polymerase II-specific"/>
    <property type="evidence" value="ECO:0007669"/>
    <property type="project" value="InterPro"/>
</dbReference>
<dbReference type="CDD" id="cd00067">
    <property type="entry name" value="GAL4"/>
    <property type="match status" value="1"/>
</dbReference>
<dbReference type="SUPFAM" id="SSF57701">
    <property type="entry name" value="Zn2/Cys6 DNA-binding domain"/>
    <property type="match status" value="1"/>
</dbReference>
<feature type="region of interest" description="Disordered" evidence="5">
    <location>
        <begin position="221"/>
        <end position="260"/>
    </location>
</feature>
<dbReference type="InterPro" id="IPR051127">
    <property type="entry name" value="Fungal_SecMet_Regulators"/>
</dbReference>
<dbReference type="CDD" id="cd12148">
    <property type="entry name" value="fungal_TF_MHR"/>
    <property type="match status" value="1"/>
</dbReference>
<dbReference type="InterPro" id="IPR001138">
    <property type="entry name" value="Zn2Cys6_DnaBD"/>
</dbReference>
<evidence type="ECO:0000313" key="8">
    <source>
        <dbReference type="Proteomes" id="UP000094385"/>
    </source>
</evidence>
<keyword evidence="4" id="KW-0539">Nucleus</keyword>
<dbReference type="PROSITE" id="PS50048">
    <property type="entry name" value="ZN2_CY6_FUNGAL_2"/>
    <property type="match status" value="1"/>
</dbReference>
<dbReference type="EMBL" id="KV454304">
    <property type="protein sequence ID" value="ODQ69351.1"/>
    <property type="molecule type" value="Genomic_DNA"/>
</dbReference>
<dbReference type="AlphaFoldDB" id="A0A1E3PVC3"/>
<feature type="compositionally biased region" description="Polar residues" evidence="5">
    <location>
        <begin position="148"/>
        <end position="185"/>
    </location>
</feature>
<evidence type="ECO:0000313" key="7">
    <source>
        <dbReference type="EMBL" id="ODQ69351.1"/>
    </source>
</evidence>
<dbReference type="Proteomes" id="UP000094385">
    <property type="component" value="Unassembled WGS sequence"/>
</dbReference>
<dbReference type="InterPro" id="IPR036864">
    <property type="entry name" value="Zn2-C6_fun-type_DNA-bd_sf"/>
</dbReference>
<accession>A0A1E3PVC3</accession>
<keyword evidence="2" id="KW-0805">Transcription regulation</keyword>
<keyword evidence="8" id="KW-1185">Reference proteome</keyword>
<dbReference type="GO" id="GO:0006351">
    <property type="term" value="P:DNA-templated transcription"/>
    <property type="evidence" value="ECO:0007669"/>
    <property type="project" value="InterPro"/>
</dbReference>
<feature type="domain" description="Zn(2)-C6 fungal-type" evidence="6">
    <location>
        <begin position="99"/>
        <end position="124"/>
    </location>
</feature>
<dbReference type="GO" id="GO:0008270">
    <property type="term" value="F:zinc ion binding"/>
    <property type="evidence" value="ECO:0007669"/>
    <property type="project" value="InterPro"/>
</dbReference>
<keyword evidence="1" id="KW-0479">Metal-binding</keyword>
<evidence type="ECO:0000256" key="3">
    <source>
        <dbReference type="ARBA" id="ARBA00023163"/>
    </source>
</evidence>
<evidence type="ECO:0000256" key="1">
    <source>
        <dbReference type="ARBA" id="ARBA00022723"/>
    </source>
</evidence>
<evidence type="ECO:0000256" key="5">
    <source>
        <dbReference type="SAM" id="MobiDB-lite"/>
    </source>
</evidence>
<evidence type="ECO:0000256" key="2">
    <source>
        <dbReference type="ARBA" id="ARBA00023015"/>
    </source>
</evidence>
<feature type="compositionally biased region" description="Low complexity" evidence="5">
    <location>
        <begin position="244"/>
        <end position="258"/>
    </location>
</feature>